<evidence type="ECO:0008006" key="3">
    <source>
        <dbReference type="Google" id="ProtNLM"/>
    </source>
</evidence>
<evidence type="ECO:0000313" key="1">
    <source>
        <dbReference type="EMBL" id="SCW90706.1"/>
    </source>
</evidence>
<sequence>MSINNARTIEGLREMIVTKASETTLADSQYDYGHVNGWLGALYWANEIDRTVMEELKNEAKAAFEQAVAALNK</sequence>
<name>A0AB37ZE64_9PSED</name>
<dbReference type="EMBL" id="FMTL01000018">
    <property type="protein sequence ID" value="SCW90706.1"/>
    <property type="molecule type" value="Genomic_DNA"/>
</dbReference>
<organism evidence="1 2">
    <name type="scientific">Pseudomonas peli</name>
    <dbReference type="NCBI Taxonomy" id="592361"/>
    <lineage>
        <taxon>Bacteria</taxon>
        <taxon>Pseudomonadati</taxon>
        <taxon>Pseudomonadota</taxon>
        <taxon>Gammaproteobacteria</taxon>
        <taxon>Pseudomonadales</taxon>
        <taxon>Pseudomonadaceae</taxon>
        <taxon>Pseudomonas</taxon>
    </lineage>
</organism>
<reference evidence="1 2" key="1">
    <citation type="submission" date="2016-10" db="EMBL/GenBank/DDBJ databases">
        <authorList>
            <person name="Varghese N."/>
            <person name="Submissions S."/>
        </authorList>
    </citation>
    <scope>NUCLEOTIDE SEQUENCE [LARGE SCALE GENOMIC DNA]</scope>
    <source>
        <strain evidence="1 2">DSM 17833</strain>
    </source>
</reference>
<dbReference type="AlphaFoldDB" id="A0AB37ZE64"/>
<keyword evidence="2" id="KW-1185">Reference proteome</keyword>
<protein>
    <recommendedName>
        <fullName evidence="3">Filamentous hemagglutinin</fullName>
    </recommendedName>
</protein>
<proteinExistence type="predicted"/>
<comment type="caution">
    <text evidence="1">The sequence shown here is derived from an EMBL/GenBank/DDBJ whole genome shotgun (WGS) entry which is preliminary data.</text>
</comment>
<gene>
    <name evidence="1" type="ORF">SAMN05216370_0172</name>
</gene>
<evidence type="ECO:0000313" key="2">
    <source>
        <dbReference type="Proteomes" id="UP000242418"/>
    </source>
</evidence>
<dbReference type="RefSeq" id="WP_031943315.1">
    <property type="nucleotide sequence ID" value="NZ_FMTL01000018.1"/>
</dbReference>
<dbReference type="Proteomes" id="UP000242418">
    <property type="component" value="Unassembled WGS sequence"/>
</dbReference>
<accession>A0AB37ZE64</accession>